<name>A0ABW2F798_9GAMM</name>
<dbReference type="RefSeq" id="WP_346064109.1">
    <property type="nucleotide sequence ID" value="NZ_BAAADR010000045.1"/>
</dbReference>
<keyword evidence="2" id="KW-1185">Reference proteome</keyword>
<evidence type="ECO:0008006" key="3">
    <source>
        <dbReference type="Google" id="ProtNLM"/>
    </source>
</evidence>
<proteinExistence type="predicted"/>
<dbReference type="Proteomes" id="UP001596411">
    <property type="component" value="Unassembled WGS sequence"/>
</dbReference>
<protein>
    <recommendedName>
        <fullName evidence="3">DUF2188 domain-containing protein</fullName>
    </recommendedName>
</protein>
<gene>
    <name evidence="1" type="ORF">ACFQH5_20430</name>
</gene>
<sequence length="70" mass="7572">MLTSTTITGFDPRGVRYQARLTHAGGAWMIDVETQPSAKFLGPYIDAVSHAQSQLERAIRSGAKPAPNVM</sequence>
<comment type="caution">
    <text evidence="1">The sequence shown here is derived from an EMBL/GenBank/DDBJ whole genome shotgun (WGS) entry which is preliminary data.</text>
</comment>
<reference evidence="2" key="1">
    <citation type="journal article" date="2019" name="Int. J. Syst. Evol. Microbiol.">
        <title>The Global Catalogue of Microorganisms (GCM) 10K type strain sequencing project: providing services to taxonomists for standard genome sequencing and annotation.</title>
        <authorList>
            <consortium name="The Broad Institute Genomics Platform"/>
            <consortium name="The Broad Institute Genome Sequencing Center for Infectious Disease"/>
            <person name="Wu L."/>
            <person name="Ma J."/>
        </authorList>
    </citation>
    <scope>NUCLEOTIDE SEQUENCE [LARGE SCALE GENOMIC DNA]</scope>
    <source>
        <strain evidence="2">CGMCC 1.13666</strain>
    </source>
</reference>
<evidence type="ECO:0000313" key="2">
    <source>
        <dbReference type="Proteomes" id="UP001596411"/>
    </source>
</evidence>
<evidence type="ECO:0000313" key="1">
    <source>
        <dbReference type="EMBL" id="MFC7091914.1"/>
    </source>
</evidence>
<organism evidence="1 2">
    <name type="scientific">Halomonas salifodinae</name>
    <dbReference type="NCBI Taxonomy" id="438745"/>
    <lineage>
        <taxon>Bacteria</taxon>
        <taxon>Pseudomonadati</taxon>
        <taxon>Pseudomonadota</taxon>
        <taxon>Gammaproteobacteria</taxon>
        <taxon>Oceanospirillales</taxon>
        <taxon>Halomonadaceae</taxon>
        <taxon>Halomonas</taxon>
    </lineage>
</organism>
<dbReference type="EMBL" id="JBHSZP010000049">
    <property type="protein sequence ID" value="MFC7091914.1"/>
    <property type="molecule type" value="Genomic_DNA"/>
</dbReference>
<accession>A0ABW2F798</accession>